<dbReference type="Proteomes" id="UP000283210">
    <property type="component" value="Chromosome 13"/>
</dbReference>
<gene>
    <name evidence="3" type="ORF">OJAV_G00130170</name>
</gene>
<feature type="domain" description="Myb/SANT-like DNA-binding" evidence="2">
    <location>
        <begin position="8"/>
        <end position="85"/>
    </location>
</feature>
<reference evidence="3 4" key="1">
    <citation type="submission" date="2018-11" db="EMBL/GenBank/DDBJ databases">
        <authorList>
            <person name="Lopez-Roques C."/>
            <person name="Donnadieu C."/>
            <person name="Bouchez O."/>
            <person name="Klopp C."/>
            <person name="Cabau C."/>
            <person name="Zahm M."/>
        </authorList>
    </citation>
    <scope>NUCLEOTIDE SEQUENCE [LARGE SCALE GENOMIC DNA]</scope>
    <source>
        <strain evidence="3">RS831</strain>
        <tissue evidence="3">Whole body</tissue>
    </source>
</reference>
<accession>A0A3S2MD98</accession>
<reference evidence="3 4" key="2">
    <citation type="submission" date="2019-01" db="EMBL/GenBank/DDBJ databases">
        <title>A chromosome length genome reference of the Java medaka (oryzias javanicus).</title>
        <authorList>
            <person name="Herpin A."/>
            <person name="Takehana Y."/>
            <person name="Naruse K."/>
            <person name="Ansai S."/>
            <person name="Kawaguchi M."/>
        </authorList>
    </citation>
    <scope>NUCLEOTIDE SEQUENCE [LARGE SCALE GENOMIC DNA]</scope>
    <source>
        <strain evidence="3">RS831</strain>
        <tissue evidence="3">Whole body</tissue>
    </source>
</reference>
<keyword evidence="1" id="KW-0175">Coiled coil</keyword>
<dbReference type="EMBL" id="CM012449">
    <property type="protein sequence ID" value="RVE64872.1"/>
    <property type="molecule type" value="Genomic_DNA"/>
</dbReference>
<protein>
    <recommendedName>
        <fullName evidence="2">Myb/SANT-like DNA-binding domain-containing protein</fullName>
    </recommendedName>
</protein>
<evidence type="ECO:0000313" key="3">
    <source>
        <dbReference type="EMBL" id="RVE64872.1"/>
    </source>
</evidence>
<evidence type="ECO:0000259" key="2">
    <source>
        <dbReference type="Pfam" id="PF13873"/>
    </source>
</evidence>
<name>A0A3S2MD98_ORYJA</name>
<dbReference type="Pfam" id="PF13873">
    <property type="entry name" value="Myb_DNA-bind_5"/>
    <property type="match status" value="1"/>
</dbReference>
<dbReference type="InterPro" id="IPR028002">
    <property type="entry name" value="Myb_DNA-bind_5"/>
</dbReference>
<dbReference type="OrthoDB" id="3066195at2759"/>
<proteinExistence type="predicted"/>
<keyword evidence="4" id="KW-1185">Reference proteome</keyword>
<organism evidence="3 4">
    <name type="scientific">Oryzias javanicus</name>
    <name type="common">Javanese ricefish</name>
    <name type="synonym">Aplocheilus javanicus</name>
    <dbReference type="NCBI Taxonomy" id="123683"/>
    <lineage>
        <taxon>Eukaryota</taxon>
        <taxon>Metazoa</taxon>
        <taxon>Chordata</taxon>
        <taxon>Craniata</taxon>
        <taxon>Vertebrata</taxon>
        <taxon>Euteleostomi</taxon>
        <taxon>Actinopterygii</taxon>
        <taxon>Neopterygii</taxon>
        <taxon>Teleostei</taxon>
        <taxon>Neoteleostei</taxon>
        <taxon>Acanthomorphata</taxon>
        <taxon>Ovalentaria</taxon>
        <taxon>Atherinomorphae</taxon>
        <taxon>Beloniformes</taxon>
        <taxon>Adrianichthyidae</taxon>
        <taxon>Oryziinae</taxon>
        <taxon>Oryzias</taxon>
    </lineage>
</organism>
<sequence length="220" mass="24915">MTEGEKKRASYFTEAELGVLLCAYEEFKPIFAKKSNTAASHKERALAWQKITNKVNACKSGAKRTPYQVKMKYKNMQQKANRKKARLKRLLIDDIPGDISPLSTSNDTISGGSIILLEPPEIPESISIDEDEDTILDNAGMPTENLPGDLKTTETHSASTSNLCSLSAKELHKVHLQRQIRKSEMEMDLMQLEMEKKKMAIQKAKLEVEILEYQLKEMKK</sequence>
<evidence type="ECO:0000313" key="4">
    <source>
        <dbReference type="Proteomes" id="UP000283210"/>
    </source>
</evidence>
<dbReference type="AlphaFoldDB" id="A0A3S2MD98"/>
<evidence type="ECO:0000256" key="1">
    <source>
        <dbReference type="SAM" id="Coils"/>
    </source>
</evidence>
<feature type="coiled-coil region" evidence="1">
    <location>
        <begin position="173"/>
        <end position="214"/>
    </location>
</feature>